<dbReference type="AlphaFoldDB" id="A0AAD1XJQ4"/>
<gene>
    <name evidence="2" type="ORF">ECRASSUSDP1_LOCUS15329</name>
</gene>
<name>A0AAD1XJQ4_EUPCR</name>
<evidence type="ECO:0000313" key="2">
    <source>
        <dbReference type="EMBL" id="CAI2373980.1"/>
    </source>
</evidence>
<proteinExistence type="predicted"/>
<sequence>MKANKMRSWDLSANISSSDSADFNFMESDEKVQRDYIIGFLEAKKEIKEEAVIEDLNKTDISGEEKNEREVGLKQYSARIPCKLGLRSEIKNDQHQLRQPSPPNLSDFNCDNTPPNITKSMKPELKCNYMKKKFLPENPEKCCLLIKSSNPIKPTKPGNQRSSHLNTKIRKSVRKNLNAHYLKKSAKKCPQQKPPNKFLHSSKSALTLTKKSTKKPLSTPKTTSKITPLPTTAPTLFHKNSFISTHRNPILTLNSTYKFSKTKNSASFLVPRSLAGPQKHLKSSRSIYVPKSDSRKYSLGRLYCT</sequence>
<feature type="region of interest" description="Disordered" evidence="1">
    <location>
        <begin position="185"/>
        <end position="230"/>
    </location>
</feature>
<accession>A0AAD1XJQ4</accession>
<feature type="compositionally biased region" description="Low complexity" evidence="1">
    <location>
        <begin position="201"/>
        <end position="230"/>
    </location>
</feature>
<evidence type="ECO:0000256" key="1">
    <source>
        <dbReference type="SAM" id="MobiDB-lite"/>
    </source>
</evidence>
<evidence type="ECO:0000313" key="3">
    <source>
        <dbReference type="Proteomes" id="UP001295684"/>
    </source>
</evidence>
<reference evidence="2" key="1">
    <citation type="submission" date="2023-07" db="EMBL/GenBank/DDBJ databases">
        <authorList>
            <consortium name="AG Swart"/>
            <person name="Singh M."/>
            <person name="Singh A."/>
            <person name="Seah K."/>
            <person name="Emmerich C."/>
        </authorList>
    </citation>
    <scope>NUCLEOTIDE SEQUENCE</scope>
    <source>
        <strain evidence="2">DP1</strain>
    </source>
</reference>
<keyword evidence="3" id="KW-1185">Reference proteome</keyword>
<protein>
    <submittedName>
        <fullName evidence="2">Uncharacterized protein</fullName>
    </submittedName>
</protein>
<organism evidence="2 3">
    <name type="scientific">Euplotes crassus</name>
    <dbReference type="NCBI Taxonomy" id="5936"/>
    <lineage>
        <taxon>Eukaryota</taxon>
        <taxon>Sar</taxon>
        <taxon>Alveolata</taxon>
        <taxon>Ciliophora</taxon>
        <taxon>Intramacronucleata</taxon>
        <taxon>Spirotrichea</taxon>
        <taxon>Hypotrichia</taxon>
        <taxon>Euplotida</taxon>
        <taxon>Euplotidae</taxon>
        <taxon>Moneuplotes</taxon>
    </lineage>
</organism>
<dbReference type="EMBL" id="CAMPGE010015351">
    <property type="protein sequence ID" value="CAI2373980.1"/>
    <property type="molecule type" value="Genomic_DNA"/>
</dbReference>
<comment type="caution">
    <text evidence="2">The sequence shown here is derived from an EMBL/GenBank/DDBJ whole genome shotgun (WGS) entry which is preliminary data.</text>
</comment>
<dbReference type="Proteomes" id="UP001295684">
    <property type="component" value="Unassembled WGS sequence"/>
</dbReference>